<accession>A0A4Z0QG54</accession>
<evidence type="ECO:0000313" key="1">
    <source>
        <dbReference type="EMBL" id="TGE28203.1"/>
    </source>
</evidence>
<dbReference type="AlphaFoldDB" id="A0A4Z0QG54"/>
<reference evidence="1 2" key="1">
    <citation type="submission" date="2019-04" db="EMBL/GenBank/DDBJ databases">
        <authorList>
            <person name="Feng G."/>
            <person name="Zhang J."/>
            <person name="Zhu H."/>
        </authorList>
    </citation>
    <scope>NUCLEOTIDE SEQUENCE [LARGE SCALE GENOMIC DNA]</scope>
    <source>
        <strain evidence="1 2">9PBR-1</strain>
    </source>
</reference>
<sequence length="199" mass="22515">MSCRMPWMPSPPTRPTYNSYFCFLLLPSSPMKYLLRSVLAVLLLAAVHSPGLAQGGLGGPGGRRPGGRLSQLENAKIAYLTDKIALTQDQAQRFWPVYNEFSDKRRDVARRMRQLRTENPDGLTDQQIKDNLTQALALRQNEVNLEKEYFDKFQKVLSIRQVGKLFIAERDFTKEVLRRVADRRGSTAGAGQFTGPPED</sequence>
<keyword evidence="2" id="KW-1185">Reference proteome</keyword>
<dbReference type="Proteomes" id="UP000298471">
    <property type="component" value="Unassembled WGS sequence"/>
</dbReference>
<gene>
    <name evidence="1" type="ORF">E5K02_01700</name>
</gene>
<evidence type="ECO:0000313" key="2">
    <source>
        <dbReference type="Proteomes" id="UP000298471"/>
    </source>
</evidence>
<protein>
    <submittedName>
        <fullName evidence="1">Periplasmic heavy metal sensor</fullName>
    </submittedName>
</protein>
<comment type="caution">
    <text evidence="1">The sequence shown here is derived from an EMBL/GenBank/DDBJ whole genome shotgun (WGS) entry which is preliminary data.</text>
</comment>
<organism evidence="1 2">
    <name type="scientific">Hymenobacter metallicola</name>
    <dbReference type="NCBI Taxonomy" id="2563114"/>
    <lineage>
        <taxon>Bacteria</taxon>
        <taxon>Pseudomonadati</taxon>
        <taxon>Bacteroidota</taxon>
        <taxon>Cytophagia</taxon>
        <taxon>Cytophagales</taxon>
        <taxon>Hymenobacteraceae</taxon>
        <taxon>Hymenobacter</taxon>
    </lineage>
</organism>
<dbReference type="EMBL" id="SRMB01000001">
    <property type="protein sequence ID" value="TGE28203.1"/>
    <property type="molecule type" value="Genomic_DNA"/>
</dbReference>
<dbReference type="OrthoDB" id="675330at2"/>
<proteinExistence type="predicted"/>
<name>A0A4Z0QG54_9BACT</name>